<dbReference type="AlphaFoldDB" id="X1N839"/>
<sequence length="187" mass="20283">ADFDVHHGNGTQAAFYDNPHVLYISTHEYPFYPGTGSIEETGSGAAEGTTINIPLPAGSGDTEYLEVFEQIIVPAAIRFKPQLILVSAGYDTHWADELALMQVSVTGFAQMVKIIRGLGDELCDGRLVFSLEGGYNLRALAASVKATFDMLLGNTTIEDPLGQSPRRFETPSIAPLIKKIKEMHNLA</sequence>
<dbReference type="InterPro" id="IPR023696">
    <property type="entry name" value="Ureohydrolase_dom_sf"/>
</dbReference>
<comment type="caution">
    <text evidence="2">The sequence shown here is derived from an EMBL/GenBank/DDBJ whole genome shotgun (WGS) entry which is preliminary data.</text>
</comment>
<dbReference type="Pfam" id="PF00850">
    <property type="entry name" value="Hist_deacetyl"/>
    <property type="match status" value="1"/>
</dbReference>
<reference evidence="2" key="1">
    <citation type="journal article" date="2014" name="Front. Microbiol.">
        <title>High frequency of phylogenetically diverse reductive dehalogenase-homologous genes in deep subseafloor sedimentary metagenomes.</title>
        <authorList>
            <person name="Kawai M."/>
            <person name="Futagami T."/>
            <person name="Toyoda A."/>
            <person name="Takaki Y."/>
            <person name="Nishi S."/>
            <person name="Hori S."/>
            <person name="Arai W."/>
            <person name="Tsubouchi T."/>
            <person name="Morono Y."/>
            <person name="Uchiyama I."/>
            <person name="Ito T."/>
            <person name="Fujiyama A."/>
            <person name="Inagaki F."/>
            <person name="Takami H."/>
        </authorList>
    </citation>
    <scope>NUCLEOTIDE SEQUENCE</scope>
    <source>
        <strain evidence="2">Expedition CK06-06</strain>
    </source>
</reference>
<protein>
    <recommendedName>
        <fullName evidence="1">Histone deacetylase domain-containing protein</fullName>
    </recommendedName>
</protein>
<accession>X1N839</accession>
<dbReference type="SUPFAM" id="SSF52768">
    <property type="entry name" value="Arginase/deacetylase"/>
    <property type="match status" value="1"/>
</dbReference>
<name>X1N839_9ZZZZ</name>
<dbReference type="GO" id="GO:0004407">
    <property type="term" value="F:histone deacetylase activity"/>
    <property type="evidence" value="ECO:0007669"/>
    <property type="project" value="TreeGrafter"/>
</dbReference>
<dbReference type="Gene3D" id="3.40.800.20">
    <property type="entry name" value="Histone deacetylase domain"/>
    <property type="match status" value="1"/>
</dbReference>
<dbReference type="PANTHER" id="PTHR10625">
    <property type="entry name" value="HISTONE DEACETYLASE HDAC1-RELATED"/>
    <property type="match status" value="1"/>
</dbReference>
<evidence type="ECO:0000259" key="1">
    <source>
        <dbReference type="Pfam" id="PF00850"/>
    </source>
</evidence>
<feature type="domain" description="Histone deacetylase" evidence="1">
    <location>
        <begin position="2"/>
        <end position="149"/>
    </location>
</feature>
<organism evidence="2">
    <name type="scientific">marine sediment metagenome</name>
    <dbReference type="NCBI Taxonomy" id="412755"/>
    <lineage>
        <taxon>unclassified sequences</taxon>
        <taxon>metagenomes</taxon>
        <taxon>ecological metagenomes</taxon>
    </lineage>
</organism>
<proteinExistence type="predicted"/>
<dbReference type="GO" id="GO:0040029">
    <property type="term" value="P:epigenetic regulation of gene expression"/>
    <property type="evidence" value="ECO:0007669"/>
    <property type="project" value="TreeGrafter"/>
</dbReference>
<evidence type="ECO:0000313" key="2">
    <source>
        <dbReference type="EMBL" id="GAI39773.1"/>
    </source>
</evidence>
<gene>
    <name evidence="2" type="ORF">S06H3_40724</name>
</gene>
<dbReference type="EMBL" id="BARV01025021">
    <property type="protein sequence ID" value="GAI39773.1"/>
    <property type="molecule type" value="Genomic_DNA"/>
</dbReference>
<feature type="non-terminal residue" evidence="2">
    <location>
        <position position="1"/>
    </location>
</feature>
<dbReference type="InterPro" id="IPR023801">
    <property type="entry name" value="His_deacetylse_dom"/>
</dbReference>
<dbReference type="PANTHER" id="PTHR10625:SF10">
    <property type="entry name" value="HISTONE DEACETYLASE HDAC1"/>
    <property type="match status" value="1"/>
</dbReference>
<dbReference type="InterPro" id="IPR037138">
    <property type="entry name" value="His_deacetylse_dom_sf"/>
</dbReference>
<dbReference type="CDD" id="cd09992">
    <property type="entry name" value="HDAC_classII"/>
    <property type="match status" value="1"/>
</dbReference>